<accession>A0A0A8YT99</accession>
<feature type="region of interest" description="Disordered" evidence="1">
    <location>
        <begin position="1"/>
        <end position="22"/>
    </location>
</feature>
<evidence type="ECO:0000256" key="1">
    <source>
        <dbReference type="SAM" id="MobiDB-lite"/>
    </source>
</evidence>
<dbReference type="AlphaFoldDB" id="A0A0A8YT99"/>
<dbReference type="EMBL" id="GBRH01272098">
    <property type="protein sequence ID" value="JAD25797.1"/>
    <property type="molecule type" value="Transcribed_RNA"/>
</dbReference>
<proteinExistence type="predicted"/>
<sequence>MSRLSLGWDAGSSRRESTQKRRLRVMEQTGAEALLIVR</sequence>
<reference evidence="2" key="1">
    <citation type="submission" date="2014-09" db="EMBL/GenBank/DDBJ databases">
        <authorList>
            <person name="Magalhaes I.L.F."/>
            <person name="Oliveira U."/>
            <person name="Santos F.R."/>
            <person name="Vidigal T.H.D.A."/>
            <person name="Brescovit A.D."/>
            <person name="Santos A.J."/>
        </authorList>
    </citation>
    <scope>NUCLEOTIDE SEQUENCE</scope>
    <source>
        <tissue evidence="2">Shoot tissue taken approximately 20 cm above the soil surface</tissue>
    </source>
</reference>
<protein>
    <submittedName>
        <fullName evidence="2">Uncharacterized protein</fullName>
    </submittedName>
</protein>
<name>A0A0A8YT99_ARUDO</name>
<organism evidence="2">
    <name type="scientific">Arundo donax</name>
    <name type="common">Giant reed</name>
    <name type="synonym">Donax arundinaceus</name>
    <dbReference type="NCBI Taxonomy" id="35708"/>
    <lineage>
        <taxon>Eukaryota</taxon>
        <taxon>Viridiplantae</taxon>
        <taxon>Streptophyta</taxon>
        <taxon>Embryophyta</taxon>
        <taxon>Tracheophyta</taxon>
        <taxon>Spermatophyta</taxon>
        <taxon>Magnoliopsida</taxon>
        <taxon>Liliopsida</taxon>
        <taxon>Poales</taxon>
        <taxon>Poaceae</taxon>
        <taxon>PACMAD clade</taxon>
        <taxon>Arundinoideae</taxon>
        <taxon>Arundineae</taxon>
        <taxon>Arundo</taxon>
    </lineage>
</organism>
<evidence type="ECO:0000313" key="2">
    <source>
        <dbReference type="EMBL" id="JAD25797.1"/>
    </source>
</evidence>
<reference evidence="2" key="2">
    <citation type="journal article" date="2015" name="Data Brief">
        <title>Shoot transcriptome of the giant reed, Arundo donax.</title>
        <authorList>
            <person name="Barrero R.A."/>
            <person name="Guerrero F.D."/>
            <person name="Moolhuijzen P."/>
            <person name="Goolsby J.A."/>
            <person name="Tidwell J."/>
            <person name="Bellgard S.E."/>
            <person name="Bellgard M.I."/>
        </authorList>
    </citation>
    <scope>NUCLEOTIDE SEQUENCE</scope>
    <source>
        <tissue evidence="2">Shoot tissue taken approximately 20 cm above the soil surface</tissue>
    </source>
</reference>